<dbReference type="Proteomes" id="UP000030655">
    <property type="component" value="Unassembled WGS sequence"/>
</dbReference>
<accession>A0A059F3W9</accession>
<proteinExistence type="predicted"/>
<dbReference type="HOGENOM" id="CLU_1204509_0_0_1"/>
<evidence type="ECO:0000313" key="1">
    <source>
        <dbReference type="EMBL" id="KCZ81636.1"/>
    </source>
</evidence>
<dbReference type="EMBL" id="KK365139">
    <property type="protein sequence ID" value="KCZ81636.1"/>
    <property type="molecule type" value="Genomic_DNA"/>
</dbReference>
<reference evidence="1 2" key="2">
    <citation type="submission" date="2014-03" db="EMBL/GenBank/DDBJ databases">
        <title>The Genome Sequence of Anncaliia algerae insect isolate PRA339.</title>
        <authorList>
            <consortium name="The Broad Institute Genome Sequencing Platform"/>
            <consortium name="The Broad Institute Genome Sequencing Center for Infectious Disease"/>
            <person name="Cuomo C."/>
            <person name="Becnel J."/>
            <person name="Sanscrainte N."/>
            <person name="Walker B."/>
            <person name="Young S.K."/>
            <person name="Zeng Q."/>
            <person name="Gargeya S."/>
            <person name="Fitzgerald M."/>
            <person name="Haas B."/>
            <person name="Abouelleil A."/>
            <person name="Alvarado L."/>
            <person name="Arachchi H.M."/>
            <person name="Berlin A.M."/>
            <person name="Chapman S.B."/>
            <person name="Dewar J."/>
            <person name="Goldberg J."/>
            <person name="Griggs A."/>
            <person name="Gujja S."/>
            <person name="Hansen M."/>
            <person name="Howarth C."/>
            <person name="Imamovic A."/>
            <person name="Larimer J."/>
            <person name="McCowan C."/>
            <person name="Murphy C."/>
            <person name="Neiman D."/>
            <person name="Pearson M."/>
            <person name="Priest M."/>
            <person name="Roberts A."/>
            <person name="Saif S."/>
            <person name="Shea T."/>
            <person name="Sisk P."/>
            <person name="Sykes S."/>
            <person name="Wortman J."/>
            <person name="Nusbaum C."/>
            <person name="Birren B."/>
        </authorList>
    </citation>
    <scope>NUCLEOTIDE SEQUENCE [LARGE SCALE GENOMIC DNA]</scope>
    <source>
        <strain evidence="1 2">PRA339</strain>
    </source>
</reference>
<gene>
    <name evidence="1" type="ORF">H312_00960</name>
</gene>
<dbReference type="OrthoDB" id="2194841at2759"/>
<sequence>MVDKQGKCSCCSNAEIKGLRNFYCRCECHNYSNFGYYTFEKSLLGSKICKNTDEEINLDGKIAYHRQDMIGYDINKIYSNTLDASTNNLEMKEYWHNINDHDQSMEIINNNDDLYCNPNLNFLYTNLKITSLSFNDYIFNLKNRLISKHTYAGITFYEYYNTIDGTLFFCGNINCKKKYTTRNGIIYHIEYGCKNKNSRYRFFCPHPSCDKKFKTKNGFKYYIESKHHRK</sequence>
<dbReference type="AlphaFoldDB" id="A0A059F3W9"/>
<reference evidence="2" key="1">
    <citation type="submission" date="2013-02" db="EMBL/GenBank/DDBJ databases">
        <authorList>
            <consortium name="The Broad Institute Genome Sequencing Platform"/>
            <person name="Cuomo C."/>
            <person name="Becnel J."/>
            <person name="Sanscrainte N."/>
            <person name="Walker B."/>
            <person name="Young S.K."/>
            <person name="Zeng Q."/>
            <person name="Gargeya S."/>
            <person name="Fitzgerald M."/>
            <person name="Haas B."/>
            <person name="Abouelleil A."/>
            <person name="Alvarado L."/>
            <person name="Arachchi H.M."/>
            <person name="Berlin A.M."/>
            <person name="Chapman S.B."/>
            <person name="Dewar J."/>
            <person name="Goldberg J."/>
            <person name="Griggs A."/>
            <person name="Gujja S."/>
            <person name="Hansen M."/>
            <person name="Howarth C."/>
            <person name="Imamovic A."/>
            <person name="Larimer J."/>
            <person name="McCowan C."/>
            <person name="Murphy C."/>
            <person name="Neiman D."/>
            <person name="Pearson M."/>
            <person name="Priest M."/>
            <person name="Roberts A."/>
            <person name="Saif S."/>
            <person name="Shea T."/>
            <person name="Sisk P."/>
            <person name="Sykes S."/>
            <person name="Wortman J."/>
            <person name="Nusbaum C."/>
            <person name="Birren B."/>
        </authorList>
    </citation>
    <scope>NUCLEOTIDE SEQUENCE [LARGE SCALE GENOMIC DNA]</scope>
    <source>
        <strain evidence="2">PRA339</strain>
    </source>
</reference>
<organism evidence="1 2">
    <name type="scientific">Anncaliia algerae PRA339</name>
    <dbReference type="NCBI Taxonomy" id="1288291"/>
    <lineage>
        <taxon>Eukaryota</taxon>
        <taxon>Fungi</taxon>
        <taxon>Fungi incertae sedis</taxon>
        <taxon>Microsporidia</taxon>
        <taxon>Tubulinosematoidea</taxon>
        <taxon>Tubulinosematidae</taxon>
        <taxon>Anncaliia</taxon>
    </lineage>
</organism>
<evidence type="ECO:0000313" key="2">
    <source>
        <dbReference type="Proteomes" id="UP000030655"/>
    </source>
</evidence>
<dbReference type="VEuPathDB" id="MicrosporidiaDB:H312_00960"/>
<protein>
    <submittedName>
        <fullName evidence="1">Uncharacterized protein</fullName>
    </submittedName>
</protein>
<name>A0A059F3W9_9MICR</name>
<keyword evidence="2" id="KW-1185">Reference proteome</keyword>